<dbReference type="AlphaFoldDB" id="A0A4R2GS35"/>
<sequence>MRQNANLPTWRRPDPASSPRVKNKRISVMVRAVVIAAVVMVGLPCHGAFAAAQAGDAGEQVWDLASQRGIARDFNAARPNARGQTPAFPNQTRAPVIKDDVRLQTRVIASSLEHPWGMAELPDGRWLVTERPGRLRIVSADGAVSPPVKGLPAVDARGQGGLLDVAVRDDFAGTRRVWWSFAEPRGGGTNATAVATGVLSPDGAAMSDVRVIFRQEPPWKSTLHFGSRLAFAPDGALFVTTGERSHNEPRKLAQDVTALLGKVVRLDPEGGPARGNPHIPGGRPEIWSWGHRNLQSAAIGPDGALWTVEHGPRGGDELNRPQAGRNHGWPIITYGVEYSGQKVGEGRTSQEGMEQPVYYWDPVIAPSGLAFYDGKLFPTWRGSALIGALRDETLVRLTLRDGKVTGEARYLKGIGRVRDVRVARDGAIMLLTDANDGEIIRVTPAP</sequence>
<reference evidence="3 4" key="1">
    <citation type="submission" date="2019-03" db="EMBL/GenBank/DDBJ databases">
        <title>Genomic Encyclopedia of Type Strains, Phase IV (KMG-IV): sequencing the most valuable type-strain genomes for metagenomic binning, comparative biology and taxonomic classification.</title>
        <authorList>
            <person name="Goeker M."/>
        </authorList>
    </citation>
    <scope>NUCLEOTIDE SEQUENCE [LARGE SCALE GENOMIC DNA]</scope>
    <source>
        <strain evidence="3 4">DSM 22958</strain>
    </source>
</reference>
<dbReference type="Pfam" id="PF07995">
    <property type="entry name" value="GSDH"/>
    <property type="match status" value="1"/>
</dbReference>
<evidence type="ECO:0000313" key="4">
    <source>
        <dbReference type="Proteomes" id="UP000294881"/>
    </source>
</evidence>
<dbReference type="PANTHER" id="PTHR19328:SF75">
    <property type="entry name" value="ALDOSE SUGAR DEHYDROGENASE YLII"/>
    <property type="match status" value="1"/>
</dbReference>
<protein>
    <submittedName>
        <fullName evidence="3">Glucose/arabinose dehydrogenase</fullName>
    </submittedName>
</protein>
<gene>
    <name evidence="3" type="ORF">EV666_10768</name>
</gene>
<dbReference type="InterPro" id="IPR011041">
    <property type="entry name" value="Quinoprot_gluc/sorb_DH_b-prop"/>
</dbReference>
<dbReference type="SUPFAM" id="SSF50952">
    <property type="entry name" value="Soluble quinoprotein glucose dehydrogenase"/>
    <property type="match status" value="1"/>
</dbReference>
<keyword evidence="4" id="KW-1185">Reference proteome</keyword>
<accession>A0A4R2GS35</accession>
<proteinExistence type="predicted"/>
<dbReference type="InterPro" id="IPR012938">
    <property type="entry name" value="Glc/Sorbosone_DH"/>
</dbReference>
<name>A0A4R2GS35_9HYPH</name>
<feature type="domain" description="Glucose/Sorbosone dehydrogenase" evidence="2">
    <location>
        <begin position="112"/>
        <end position="441"/>
    </location>
</feature>
<evidence type="ECO:0000313" key="3">
    <source>
        <dbReference type="EMBL" id="TCO13041.1"/>
    </source>
</evidence>
<organism evidence="3 4">
    <name type="scientific">Camelimonas lactis</name>
    <dbReference type="NCBI Taxonomy" id="659006"/>
    <lineage>
        <taxon>Bacteria</taxon>
        <taxon>Pseudomonadati</taxon>
        <taxon>Pseudomonadota</taxon>
        <taxon>Alphaproteobacteria</taxon>
        <taxon>Hyphomicrobiales</taxon>
        <taxon>Chelatococcaceae</taxon>
        <taxon>Camelimonas</taxon>
    </lineage>
</organism>
<dbReference type="EMBL" id="SLWL01000007">
    <property type="protein sequence ID" value="TCO13041.1"/>
    <property type="molecule type" value="Genomic_DNA"/>
</dbReference>
<evidence type="ECO:0000256" key="1">
    <source>
        <dbReference type="SAM" id="MobiDB-lite"/>
    </source>
</evidence>
<feature type="region of interest" description="Disordered" evidence="1">
    <location>
        <begin position="1"/>
        <end position="21"/>
    </location>
</feature>
<dbReference type="PANTHER" id="PTHR19328">
    <property type="entry name" value="HEDGEHOG-INTERACTING PROTEIN"/>
    <property type="match status" value="1"/>
</dbReference>
<dbReference type="Proteomes" id="UP000294881">
    <property type="component" value="Unassembled WGS sequence"/>
</dbReference>
<evidence type="ECO:0000259" key="2">
    <source>
        <dbReference type="Pfam" id="PF07995"/>
    </source>
</evidence>
<comment type="caution">
    <text evidence="3">The sequence shown here is derived from an EMBL/GenBank/DDBJ whole genome shotgun (WGS) entry which is preliminary data.</text>
</comment>
<dbReference type="InterPro" id="IPR011042">
    <property type="entry name" value="6-blade_b-propeller_TolB-like"/>
</dbReference>
<dbReference type="Gene3D" id="2.120.10.30">
    <property type="entry name" value="TolB, C-terminal domain"/>
    <property type="match status" value="1"/>
</dbReference>